<sequence>NRSSDTSQVHDNVPGDSTSLAATFEESSLPVSTTIKGRASEESFDVQKQPNILKTTVIDSKTGNKSNTP</sequence>
<feature type="region of interest" description="Disordered" evidence="1">
    <location>
        <begin position="1"/>
        <end position="31"/>
    </location>
</feature>
<gene>
    <name evidence="2" type="primary">ORF42073</name>
</gene>
<evidence type="ECO:0000256" key="1">
    <source>
        <dbReference type="SAM" id="MobiDB-lite"/>
    </source>
</evidence>
<evidence type="ECO:0000313" key="2">
    <source>
        <dbReference type="EMBL" id="CEK61372.1"/>
    </source>
</evidence>
<organism evidence="2">
    <name type="scientific">Arion vulgaris</name>
    <dbReference type="NCBI Taxonomy" id="1028688"/>
    <lineage>
        <taxon>Eukaryota</taxon>
        <taxon>Metazoa</taxon>
        <taxon>Spiralia</taxon>
        <taxon>Lophotrochozoa</taxon>
        <taxon>Mollusca</taxon>
        <taxon>Gastropoda</taxon>
        <taxon>Heterobranchia</taxon>
        <taxon>Euthyneura</taxon>
        <taxon>Panpulmonata</taxon>
        <taxon>Eupulmonata</taxon>
        <taxon>Stylommatophora</taxon>
        <taxon>Helicina</taxon>
        <taxon>Arionoidea</taxon>
        <taxon>Arionidae</taxon>
        <taxon>Arion</taxon>
    </lineage>
</organism>
<accession>A0A0B6YZ06</accession>
<dbReference type="AlphaFoldDB" id="A0A0B6YZ06"/>
<proteinExistence type="predicted"/>
<feature type="non-terminal residue" evidence="2">
    <location>
        <position position="1"/>
    </location>
</feature>
<dbReference type="EMBL" id="HACG01014507">
    <property type="protein sequence ID" value="CEK61372.1"/>
    <property type="molecule type" value="Transcribed_RNA"/>
</dbReference>
<name>A0A0B6YZ06_9EUPU</name>
<reference evidence="2" key="1">
    <citation type="submission" date="2014-12" db="EMBL/GenBank/DDBJ databases">
        <title>Insight into the proteome of Arion vulgaris.</title>
        <authorList>
            <person name="Aradska J."/>
            <person name="Bulat T."/>
            <person name="Smidak R."/>
            <person name="Sarate P."/>
            <person name="Gangsoo J."/>
            <person name="Sialana F."/>
            <person name="Bilban M."/>
            <person name="Lubec G."/>
        </authorList>
    </citation>
    <scope>NUCLEOTIDE SEQUENCE</scope>
    <source>
        <tissue evidence="2">Skin</tissue>
    </source>
</reference>
<protein>
    <submittedName>
        <fullName evidence="2">Uncharacterized protein</fullName>
    </submittedName>
</protein>
<feature type="non-terminal residue" evidence="2">
    <location>
        <position position="69"/>
    </location>
</feature>